<comment type="caution">
    <text evidence="2">The sequence shown here is derived from an EMBL/GenBank/DDBJ whole genome shotgun (WGS) entry which is preliminary data.</text>
</comment>
<accession>A0ABT8ZZ19</accession>
<name>A0ABT8ZZ19_9SPHN</name>
<keyword evidence="1" id="KW-0732">Signal</keyword>
<dbReference type="RefSeq" id="WP_304561283.1">
    <property type="nucleotide sequence ID" value="NZ_JAUQSZ010000006.1"/>
</dbReference>
<protein>
    <submittedName>
        <fullName evidence="2">Uncharacterized protein</fullName>
    </submittedName>
</protein>
<dbReference type="EMBL" id="JAUQSZ010000006">
    <property type="protein sequence ID" value="MDO7842835.1"/>
    <property type="molecule type" value="Genomic_DNA"/>
</dbReference>
<feature type="chain" id="PRO_5046588184" evidence="1">
    <location>
        <begin position="23"/>
        <end position="133"/>
    </location>
</feature>
<dbReference type="Proteomes" id="UP001176468">
    <property type="component" value="Unassembled WGS sequence"/>
</dbReference>
<keyword evidence="3" id="KW-1185">Reference proteome</keyword>
<proteinExistence type="predicted"/>
<sequence length="133" mass="14352">MRAAYILSAVAALAITGTAAEAKRLPPEEQIAKAIAGRVEGKPVNCLQTTQIRSSQIIDRTAILYTTNDGTIYVQRPSGKEFLDSNDILVSEPRNGQTCSIDIVRLIDQGSRMQSGSIGLNEFVPYKKVKTAG</sequence>
<reference evidence="2" key="1">
    <citation type="submission" date="2023-07" db="EMBL/GenBank/DDBJ databases">
        <authorList>
            <person name="Kim M.K."/>
        </authorList>
    </citation>
    <scope>NUCLEOTIDE SEQUENCE</scope>
    <source>
        <strain evidence="2">CA1-15</strain>
    </source>
</reference>
<feature type="signal peptide" evidence="1">
    <location>
        <begin position="1"/>
        <end position="22"/>
    </location>
</feature>
<evidence type="ECO:0000256" key="1">
    <source>
        <dbReference type="SAM" id="SignalP"/>
    </source>
</evidence>
<gene>
    <name evidence="2" type="ORF">Q5H94_10890</name>
</gene>
<evidence type="ECO:0000313" key="2">
    <source>
        <dbReference type="EMBL" id="MDO7842835.1"/>
    </source>
</evidence>
<evidence type="ECO:0000313" key="3">
    <source>
        <dbReference type="Proteomes" id="UP001176468"/>
    </source>
</evidence>
<organism evidence="2 3">
    <name type="scientific">Sphingomonas immobilis</name>
    <dbReference type="NCBI Taxonomy" id="3063997"/>
    <lineage>
        <taxon>Bacteria</taxon>
        <taxon>Pseudomonadati</taxon>
        <taxon>Pseudomonadota</taxon>
        <taxon>Alphaproteobacteria</taxon>
        <taxon>Sphingomonadales</taxon>
        <taxon>Sphingomonadaceae</taxon>
        <taxon>Sphingomonas</taxon>
    </lineage>
</organism>